<dbReference type="EMBL" id="OB741966">
    <property type="protein sequence ID" value="CAD7239796.1"/>
    <property type="molecule type" value="Genomic_DNA"/>
</dbReference>
<dbReference type="GO" id="GO:0005634">
    <property type="term" value="C:nucleus"/>
    <property type="evidence" value="ECO:0007669"/>
    <property type="project" value="TreeGrafter"/>
</dbReference>
<evidence type="ECO:0000313" key="2">
    <source>
        <dbReference type="EMBL" id="CAD7239796.1"/>
    </source>
</evidence>
<proteinExistence type="predicted"/>
<dbReference type="GO" id="GO:0034450">
    <property type="term" value="F:ubiquitin-ubiquitin ligase activity"/>
    <property type="evidence" value="ECO:0007669"/>
    <property type="project" value="TreeGrafter"/>
</dbReference>
<dbReference type="GO" id="GO:0000209">
    <property type="term" value="P:protein polyubiquitination"/>
    <property type="evidence" value="ECO:0007669"/>
    <property type="project" value="TreeGrafter"/>
</dbReference>
<name>A0A7R8WX83_9CRUS</name>
<dbReference type="OrthoDB" id="298098at2759"/>
<accession>A0A7R8WX83</accession>
<feature type="compositionally biased region" description="Basic and acidic residues" evidence="1">
    <location>
        <begin position="94"/>
        <end position="107"/>
    </location>
</feature>
<feature type="region of interest" description="Disordered" evidence="1">
    <location>
        <begin position="61"/>
        <end position="107"/>
    </location>
</feature>
<evidence type="ECO:0000256" key="1">
    <source>
        <dbReference type="SAM" id="MobiDB-lite"/>
    </source>
</evidence>
<protein>
    <submittedName>
        <fullName evidence="2">Uncharacterized protein</fullName>
    </submittedName>
</protein>
<sequence length="107" mass="11080">KHHFSSANEVVIGASVCLKTSPIYHAGAVGFTLSQGVPKVGTLMSSAWSFIDTCSFRVDNPPSLPPSCSSGPQPQPPGTRGGGGGRVTRRSPAKARDKRSNSEEDAG</sequence>
<dbReference type="AlphaFoldDB" id="A0A7R8WX83"/>
<feature type="non-terminal residue" evidence="2">
    <location>
        <position position="1"/>
    </location>
</feature>
<dbReference type="GO" id="GO:0090263">
    <property type="term" value="P:positive regulation of canonical Wnt signaling pathway"/>
    <property type="evidence" value="ECO:0007669"/>
    <property type="project" value="TreeGrafter"/>
</dbReference>
<dbReference type="GO" id="GO:0005737">
    <property type="term" value="C:cytoplasm"/>
    <property type="evidence" value="ECO:0007669"/>
    <property type="project" value="TreeGrafter"/>
</dbReference>
<dbReference type="PANTHER" id="PTHR46276:SF1">
    <property type="entry name" value="E3 UBIQUITIN-PROTEIN LIGASE UBR5"/>
    <property type="match status" value="1"/>
</dbReference>
<dbReference type="PANTHER" id="PTHR46276">
    <property type="entry name" value="E3 UBIQUITIN-PROTEIN LIGASE UBR5"/>
    <property type="match status" value="1"/>
</dbReference>
<reference evidence="2" key="1">
    <citation type="submission" date="2020-11" db="EMBL/GenBank/DDBJ databases">
        <authorList>
            <person name="Tran Van P."/>
        </authorList>
    </citation>
    <scope>NUCLEOTIDE SEQUENCE</scope>
</reference>
<gene>
    <name evidence="2" type="ORF">CTOB1V02_LOCUS17611</name>
</gene>
<feature type="non-terminal residue" evidence="2">
    <location>
        <position position="107"/>
    </location>
</feature>
<organism evidence="2">
    <name type="scientific">Cyprideis torosa</name>
    <dbReference type="NCBI Taxonomy" id="163714"/>
    <lineage>
        <taxon>Eukaryota</taxon>
        <taxon>Metazoa</taxon>
        <taxon>Ecdysozoa</taxon>
        <taxon>Arthropoda</taxon>
        <taxon>Crustacea</taxon>
        <taxon>Oligostraca</taxon>
        <taxon>Ostracoda</taxon>
        <taxon>Podocopa</taxon>
        <taxon>Podocopida</taxon>
        <taxon>Cytherocopina</taxon>
        <taxon>Cytheroidea</taxon>
        <taxon>Cytherideidae</taxon>
        <taxon>Cyprideis</taxon>
    </lineage>
</organism>